<organism evidence="1 2">
    <name type="scientific">Lactuca sativa</name>
    <name type="common">Garden lettuce</name>
    <dbReference type="NCBI Taxonomy" id="4236"/>
    <lineage>
        <taxon>Eukaryota</taxon>
        <taxon>Viridiplantae</taxon>
        <taxon>Streptophyta</taxon>
        <taxon>Embryophyta</taxon>
        <taxon>Tracheophyta</taxon>
        <taxon>Spermatophyta</taxon>
        <taxon>Magnoliopsida</taxon>
        <taxon>eudicotyledons</taxon>
        <taxon>Gunneridae</taxon>
        <taxon>Pentapetalae</taxon>
        <taxon>asterids</taxon>
        <taxon>campanulids</taxon>
        <taxon>Asterales</taxon>
        <taxon>Asteraceae</taxon>
        <taxon>Cichorioideae</taxon>
        <taxon>Cichorieae</taxon>
        <taxon>Lactucinae</taxon>
        <taxon>Lactuca</taxon>
    </lineage>
</organism>
<keyword evidence="2" id="KW-1185">Reference proteome</keyword>
<sequence>MVEISGCHKYYVIDTRYQNTIGGHTTAIREPRGPKEKFNYLHLSLRNIIERTFEVWALLRDMYDNYKYKNPLRIMIPWMVIHNYIRKVEKSYNLIQGGTSSEAYEEGPSTRHTSDDDSYMTTIRDIIAQYIITLCG</sequence>
<dbReference type="Proteomes" id="UP000235145">
    <property type="component" value="Unassembled WGS sequence"/>
</dbReference>
<evidence type="ECO:0008006" key="3">
    <source>
        <dbReference type="Google" id="ProtNLM"/>
    </source>
</evidence>
<proteinExistence type="predicted"/>
<gene>
    <name evidence="1" type="ORF">LSAT_V11C700376320</name>
</gene>
<reference evidence="1 2" key="1">
    <citation type="journal article" date="2017" name="Nat. Commun.">
        <title>Genome assembly with in vitro proximity ligation data and whole-genome triplication in lettuce.</title>
        <authorList>
            <person name="Reyes-Chin-Wo S."/>
            <person name="Wang Z."/>
            <person name="Yang X."/>
            <person name="Kozik A."/>
            <person name="Arikit S."/>
            <person name="Song C."/>
            <person name="Xia L."/>
            <person name="Froenicke L."/>
            <person name="Lavelle D.O."/>
            <person name="Truco M.J."/>
            <person name="Xia R."/>
            <person name="Zhu S."/>
            <person name="Xu C."/>
            <person name="Xu H."/>
            <person name="Xu X."/>
            <person name="Cox K."/>
            <person name="Korf I."/>
            <person name="Meyers B.C."/>
            <person name="Michelmore R.W."/>
        </authorList>
    </citation>
    <scope>NUCLEOTIDE SEQUENCE [LARGE SCALE GENOMIC DNA]</scope>
    <source>
        <strain evidence="2">cv. Salinas</strain>
        <tissue evidence="1">Seedlings</tissue>
    </source>
</reference>
<evidence type="ECO:0000313" key="2">
    <source>
        <dbReference type="Proteomes" id="UP000235145"/>
    </source>
</evidence>
<name>A0A9R1V278_LACSA</name>
<accession>A0A9R1V278</accession>
<evidence type="ECO:0000313" key="1">
    <source>
        <dbReference type="EMBL" id="KAJ0197013.1"/>
    </source>
</evidence>
<protein>
    <recommendedName>
        <fullName evidence="3">DDE Tnp4 domain-containing protein</fullName>
    </recommendedName>
</protein>
<comment type="caution">
    <text evidence="1">The sequence shown here is derived from an EMBL/GenBank/DDBJ whole genome shotgun (WGS) entry which is preliminary data.</text>
</comment>
<dbReference type="EMBL" id="NBSK02000007">
    <property type="protein sequence ID" value="KAJ0197013.1"/>
    <property type="molecule type" value="Genomic_DNA"/>
</dbReference>
<dbReference type="AlphaFoldDB" id="A0A9R1V278"/>